<evidence type="ECO:0000313" key="1">
    <source>
        <dbReference type="EMBL" id="MXQ92537.1"/>
    </source>
</evidence>
<accession>A0A6B0RUS9</accession>
<evidence type="ECO:0000313" key="2">
    <source>
        <dbReference type="Proteomes" id="UP000322234"/>
    </source>
</evidence>
<sequence>MNTGPVSGLFAVEGNEAGRPEGGVRLYLRDAGRVPTGGSRRILSELVKITEFVCVAIETEVGTGPLRMPKSSVPCLVLHRL</sequence>
<organism evidence="1 2">
    <name type="scientific">Bos mutus</name>
    <name type="common">wild yak</name>
    <dbReference type="NCBI Taxonomy" id="72004"/>
    <lineage>
        <taxon>Eukaryota</taxon>
        <taxon>Metazoa</taxon>
        <taxon>Chordata</taxon>
        <taxon>Craniata</taxon>
        <taxon>Vertebrata</taxon>
        <taxon>Euteleostomi</taxon>
        <taxon>Mammalia</taxon>
        <taxon>Eutheria</taxon>
        <taxon>Laurasiatheria</taxon>
        <taxon>Artiodactyla</taxon>
        <taxon>Ruminantia</taxon>
        <taxon>Pecora</taxon>
        <taxon>Bovidae</taxon>
        <taxon>Bovinae</taxon>
        <taxon>Bos</taxon>
    </lineage>
</organism>
<reference evidence="1" key="1">
    <citation type="submission" date="2019-10" db="EMBL/GenBank/DDBJ databases">
        <title>The sequence and de novo assembly of the wild yak genome.</title>
        <authorList>
            <person name="Liu Y."/>
        </authorList>
    </citation>
    <scope>NUCLEOTIDE SEQUENCE [LARGE SCALE GENOMIC DNA]</scope>
    <source>
        <strain evidence="1">WY2019</strain>
    </source>
</reference>
<gene>
    <name evidence="1" type="ORF">E5288_WYG000981</name>
</gene>
<name>A0A6B0RUS9_9CETA</name>
<dbReference type="Proteomes" id="UP000322234">
    <property type="component" value="Unassembled WGS sequence"/>
</dbReference>
<protein>
    <submittedName>
        <fullName evidence="1">Uncharacterized protein</fullName>
    </submittedName>
</protein>
<dbReference type="AlphaFoldDB" id="A0A6B0RUS9"/>
<comment type="caution">
    <text evidence="1">The sequence shown here is derived from an EMBL/GenBank/DDBJ whole genome shotgun (WGS) entry which is preliminary data.</text>
</comment>
<dbReference type="EMBL" id="VBQZ03000083">
    <property type="protein sequence ID" value="MXQ92537.1"/>
    <property type="molecule type" value="Genomic_DNA"/>
</dbReference>
<proteinExistence type="predicted"/>
<keyword evidence="2" id="KW-1185">Reference proteome</keyword>